<reference evidence="7" key="1">
    <citation type="submission" date="2023-10" db="EMBL/GenBank/DDBJ databases">
        <authorList>
            <person name="Noh H."/>
        </authorList>
    </citation>
    <scope>NUCLEOTIDE SEQUENCE</scope>
    <source>
        <strain evidence="7">DUCC4014</strain>
    </source>
</reference>
<comment type="subcellular location">
    <subcellularLocation>
        <location evidence="1">Nucleus</location>
    </subcellularLocation>
</comment>
<evidence type="ECO:0000313" key="7">
    <source>
        <dbReference type="EMBL" id="WOO82187.1"/>
    </source>
</evidence>
<dbReference type="PROSITE" id="PS50048">
    <property type="entry name" value="ZN2_CY6_FUNGAL_2"/>
    <property type="match status" value="1"/>
</dbReference>
<evidence type="ECO:0000313" key="8">
    <source>
        <dbReference type="Proteomes" id="UP000827549"/>
    </source>
</evidence>
<dbReference type="SUPFAM" id="SSF57701">
    <property type="entry name" value="Zn2/Cys6 DNA-binding domain"/>
    <property type="match status" value="1"/>
</dbReference>
<dbReference type="GeneID" id="87808914"/>
<dbReference type="EMBL" id="CP086717">
    <property type="protein sequence ID" value="WOO82187.1"/>
    <property type="molecule type" value="Genomic_DNA"/>
</dbReference>
<dbReference type="Gene3D" id="4.10.240.10">
    <property type="entry name" value="Zn(2)-C6 fungal-type DNA-binding domain"/>
    <property type="match status" value="1"/>
</dbReference>
<dbReference type="GO" id="GO:0000981">
    <property type="term" value="F:DNA-binding transcription factor activity, RNA polymerase II-specific"/>
    <property type="evidence" value="ECO:0007669"/>
    <property type="project" value="InterPro"/>
</dbReference>
<dbReference type="SMART" id="SM00066">
    <property type="entry name" value="GAL4"/>
    <property type="match status" value="1"/>
</dbReference>
<dbReference type="PANTHER" id="PTHR46910">
    <property type="entry name" value="TRANSCRIPTION FACTOR PDR1"/>
    <property type="match status" value="1"/>
</dbReference>
<dbReference type="Proteomes" id="UP000827549">
    <property type="component" value="Chromosome 4"/>
</dbReference>
<dbReference type="CDD" id="cd00067">
    <property type="entry name" value="GAL4"/>
    <property type="match status" value="1"/>
</dbReference>
<evidence type="ECO:0000256" key="2">
    <source>
        <dbReference type="ARBA" id="ARBA00022723"/>
    </source>
</evidence>
<gene>
    <name evidence="7" type="primary">moc3_1</name>
    <name evidence="7" type="ORF">LOC62_04G005686</name>
</gene>
<feature type="domain" description="Zn(2)-C6 fungal-type" evidence="6">
    <location>
        <begin position="25"/>
        <end position="55"/>
    </location>
</feature>
<evidence type="ECO:0000256" key="4">
    <source>
        <dbReference type="ARBA" id="ARBA00023242"/>
    </source>
</evidence>
<protein>
    <submittedName>
        <fullName evidence="7">Transcriptional regulatory protein moc3</fullName>
    </submittedName>
</protein>
<dbReference type="InterPro" id="IPR036864">
    <property type="entry name" value="Zn2-C6_fun-type_DNA-bd_sf"/>
</dbReference>
<dbReference type="RefSeq" id="XP_062628219.1">
    <property type="nucleotide sequence ID" value="XM_062772235.1"/>
</dbReference>
<evidence type="ECO:0000256" key="5">
    <source>
        <dbReference type="SAM" id="MobiDB-lite"/>
    </source>
</evidence>
<evidence type="ECO:0000256" key="1">
    <source>
        <dbReference type="ARBA" id="ARBA00004123"/>
    </source>
</evidence>
<keyword evidence="4" id="KW-0539">Nucleus</keyword>
<dbReference type="GO" id="GO:0005634">
    <property type="term" value="C:nucleus"/>
    <property type="evidence" value="ECO:0007669"/>
    <property type="project" value="UniProtKB-SubCell"/>
</dbReference>
<evidence type="ECO:0000256" key="3">
    <source>
        <dbReference type="ARBA" id="ARBA00023125"/>
    </source>
</evidence>
<dbReference type="InterPro" id="IPR050987">
    <property type="entry name" value="AtrR-like"/>
</dbReference>
<keyword evidence="3" id="KW-0238">DNA-binding</keyword>
<feature type="compositionally biased region" description="Low complexity" evidence="5">
    <location>
        <begin position="254"/>
        <end position="264"/>
    </location>
</feature>
<accession>A0AAF0YA31</accession>
<dbReference type="InterPro" id="IPR001138">
    <property type="entry name" value="Zn2Cys6_DnaBD"/>
</dbReference>
<sequence length="425" mass="45405">MSSNTAGPSDLPFNPRPPPLKRGDACLYCRKRRIRCSAAKPSCHHCTKLKRECIYDSGKPTSRVRKLEDKVAELEGYLRAAHAANEQQHPGGGMPVHASPHAPMHATLPHSDGIAPGTVHGLAGTPYMYPPGPARDGMVAASMGDPSMPGMPGMTPRMSYAETPSSHYPLPMVSTVGSVVVPGHHHYRPPPQALQGHTAISPPATTHAPIRSTTPSRPGSVDAFPIDPALGIAESSSSGPSSASQFQNASVSSQQQLQQQQQQQMMPRVAVAPWQAQFYPGNLHAPEISPSHIGQASRPQPLQVQTHHVMHQGTMPVSHGNMELHVPLPSPSTTSGIPTPPDASRFQPYVVDADRASSEPTLTSELGPGAGEWDPKAFLMGSPELVGVGWLDANDLSPQARDQLLDHYFLDDERTNTIVPAFGDI</sequence>
<proteinExistence type="predicted"/>
<feature type="region of interest" description="Disordered" evidence="5">
    <location>
        <begin position="184"/>
        <end position="264"/>
    </location>
</feature>
<dbReference type="PROSITE" id="PS00463">
    <property type="entry name" value="ZN2_CY6_FUNGAL_1"/>
    <property type="match status" value="1"/>
</dbReference>
<organism evidence="7 8">
    <name type="scientific">Vanrija pseudolonga</name>
    <dbReference type="NCBI Taxonomy" id="143232"/>
    <lineage>
        <taxon>Eukaryota</taxon>
        <taxon>Fungi</taxon>
        <taxon>Dikarya</taxon>
        <taxon>Basidiomycota</taxon>
        <taxon>Agaricomycotina</taxon>
        <taxon>Tremellomycetes</taxon>
        <taxon>Trichosporonales</taxon>
        <taxon>Trichosporonaceae</taxon>
        <taxon>Vanrija</taxon>
    </lineage>
</organism>
<dbReference type="PANTHER" id="PTHR46910:SF3">
    <property type="entry name" value="HALOTOLERANCE PROTEIN 9-RELATED"/>
    <property type="match status" value="1"/>
</dbReference>
<dbReference type="AlphaFoldDB" id="A0AAF0YA31"/>
<feature type="compositionally biased region" description="Low complexity" evidence="5">
    <location>
        <begin position="235"/>
        <end position="244"/>
    </location>
</feature>
<evidence type="ECO:0000259" key="6">
    <source>
        <dbReference type="PROSITE" id="PS50048"/>
    </source>
</evidence>
<dbReference type="Pfam" id="PF00172">
    <property type="entry name" value="Zn_clus"/>
    <property type="match status" value="1"/>
</dbReference>
<dbReference type="GO" id="GO:0008270">
    <property type="term" value="F:zinc ion binding"/>
    <property type="evidence" value="ECO:0007669"/>
    <property type="project" value="InterPro"/>
</dbReference>
<dbReference type="GO" id="GO:0003677">
    <property type="term" value="F:DNA binding"/>
    <property type="evidence" value="ECO:0007669"/>
    <property type="project" value="UniProtKB-KW"/>
</dbReference>
<keyword evidence="2" id="KW-0479">Metal-binding</keyword>
<name>A0AAF0YA31_9TREE</name>
<keyword evidence="8" id="KW-1185">Reference proteome</keyword>
<feature type="region of interest" description="Disordered" evidence="5">
    <location>
        <begin position="1"/>
        <end position="20"/>
    </location>
</feature>